<organism evidence="1 2">
    <name type="scientific">Pseudomonas nitroreducens</name>
    <dbReference type="NCBI Taxonomy" id="46680"/>
    <lineage>
        <taxon>Bacteria</taxon>
        <taxon>Pseudomonadati</taxon>
        <taxon>Pseudomonadota</taxon>
        <taxon>Gammaproteobacteria</taxon>
        <taxon>Pseudomonadales</taxon>
        <taxon>Pseudomonadaceae</taxon>
        <taxon>Pseudomonas</taxon>
    </lineage>
</organism>
<accession>A0A6G6IT81</accession>
<reference evidence="1 2" key="1">
    <citation type="submission" date="2020-02" db="EMBL/GenBank/DDBJ databases">
        <title>Integrative conjugative elements (ICEs) and plasmids drive adaptation of Pseudomonas nitroreducens strain HBP1 to wastewater environment.</title>
        <authorList>
            <person name="Sentchilo V."/>
            <person name="Carraro N."/>
            <person name="Bertelli C."/>
            <person name="van der Meer J.R."/>
        </authorList>
    </citation>
    <scope>NUCLEOTIDE SEQUENCE [LARGE SCALE GENOMIC DNA]</scope>
    <source>
        <strain evidence="1 2">HBP1</strain>
    </source>
</reference>
<evidence type="ECO:0000313" key="1">
    <source>
        <dbReference type="EMBL" id="QIE86030.1"/>
    </source>
</evidence>
<dbReference type="RefSeq" id="WP_024767633.1">
    <property type="nucleotide sequence ID" value="NZ_CP049140.1"/>
</dbReference>
<name>A0A6G6IT81_PSENT</name>
<dbReference type="KEGG" id="pnt:G5B91_07010"/>
<dbReference type="Proteomes" id="UP000501063">
    <property type="component" value="Chromosome"/>
</dbReference>
<dbReference type="EMBL" id="CP049140">
    <property type="protein sequence ID" value="QIE86030.1"/>
    <property type="molecule type" value="Genomic_DNA"/>
</dbReference>
<dbReference type="AlphaFoldDB" id="A0A6G6IT81"/>
<protein>
    <submittedName>
        <fullName evidence="1">Uncharacterized protein</fullName>
    </submittedName>
</protein>
<gene>
    <name evidence="1" type="ORF">G5B91_07010</name>
</gene>
<proteinExistence type="predicted"/>
<evidence type="ECO:0000313" key="2">
    <source>
        <dbReference type="Proteomes" id="UP000501063"/>
    </source>
</evidence>
<sequence>MGMDVIGQSPVSERGEYFRNNVWWWHPLWEYCERLAPDLIPSDNLGHYNDGWGLDGPASLELANRLAAALATGEVEQYANEYAAFLAALPDEPCTICAGTGKRAEPPHTGAGTLPCNGCESSGRKPHFATHYPFSAGNVRAFEAFLRDCRGFSIS</sequence>